<feature type="region of interest" description="Disordered" evidence="1">
    <location>
        <begin position="1"/>
        <end position="146"/>
    </location>
</feature>
<accession>A0A6A1V849</accession>
<dbReference type="AlphaFoldDB" id="A0A6A1V849"/>
<proteinExistence type="predicted"/>
<reference evidence="2 3" key="1">
    <citation type="journal article" date="2019" name="Plant Biotechnol. J.">
        <title>The red bayberry genome and genetic basis of sex determination.</title>
        <authorList>
            <person name="Jia H.M."/>
            <person name="Jia H.J."/>
            <person name="Cai Q.L."/>
            <person name="Wang Y."/>
            <person name="Zhao H.B."/>
            <person name="Yang W.F."/>
            <person name="Wang G.Y."/>
            <person name="Li Y.H."/>
            <person name="Zhan D.L."/>
            <person name="Shen Y.T."/>
            <person name="Niu Q.F."/>
            <person name="Chang L."/>
            <person name="Qiu J."/>
            <person name="Zhao L."/>
            <person name="Xie H.B."/>
            <person name="Fu W.Y."/>
            <person name="Jin J."/>
            <person name="Li X.W."/>
            <person name="Jiao Y."/>
            <person name="Zhou C.C."/>
            <person name="Tu T."/>
            <person name="Chai C.Y."/>
            <person name="Gao J.L."/>
            <person name="Fan L.J."/>
            <person name="van de Weg E."/>
            <person name="Wang J.Y."/>
            <person name="Gao Z.S."/>
        </authorList>
    </citation>
    <scope>NUCLEOTIDE SEQUENCE [LARGE SCALE GENOMIC DNA]</scope>
    <source>
        <tissue evidence="2">Leaves</tissue>
    </source>
</reference>
<evidence type="ECO:0000256" key="1">
    <source>
        <dbReference type="SAM" id="MobiDB-lite"/>
    </source>
</evidence>
<sequence length="327" mass="36456">MAVPSNKYSSSPLTSSRPNSNSRNSEISNPMRRSFSGNPFAKPSIVANPRGFNPNTPANSPSVAEFTRRNSMGRESVSSLRDQEEKENTKDQNPKLGRVRSPASSKGTKNFMSPTISAASKIAPSPKKKILVERNEPARTSLSFSNEKSPFRSVRFSDVVEDIDAKADIGLQDIEVEASDDKEVPLTASLSSEALSCEEVLDAEVPLSSKIDSKPLLEEPDCVNLDPTFKISPTSSCSWSYPTVAPLDADPSRPPYDPKTNYLSPRPQFLHYRPNPRIELYLNEESDVGRLEEESFISGSFSTLNLRKRLTRMIRRKKRRMFLPLKQ</sequence>
<organism evidence="2 3">
    <name type="scientific">Morella rubra</name>
    <name type="common">Chinese bayberry</name>
    <dbReference type="NCBI Taxonomy" id="262757"/>
    <lineage>
        <taxon>Eukaryota</taxon>
        <taxon>Viridiplantae</taxon>
        <taxon>Streptophyta</taxon>
        <taxon>Embryophyta</taxon>
        <taxon>Tracheophyta</taxon>
        <taxon>Spermatophyta</taxon>
        <taxon>Magnoliopsida</taxon>
        <taxon>eudicotyledons</taxon>
        <taxon>Gunneridae</taxon>
        <taxon>Pentapetalae</taxon>
        <taxon>rosids</taxon>
        <taxon>fabids</taxon>
        <taxon>Fagales</taxon>
        <taxon>Myricaceae</taxon>
        <taxon>Morella</taxon>
    </lineage>
</organism>
<feature type="compositionally biased region" description="Polar residues" evidence="1">
    <location>
        <begin position="53"/>
        <end position="62"/>
    </location>
</feature>
<dbReference type="PANTHER" id="PTHR34775:SF4">
    <property type="entry name" value="TRANSMEMBRANE PROTEIN"/>
    <property type="match status" value="1"/>
</dbReference>
<feature type="compositionally biased region" description="Basic and acidic residues" evidence="1">
    <location>
        <begin position="81"/>
        <end position="93"/>
    </location>
</feature>
<feature type="compositionally biased region" description="Low complexity" evidence="1">
    <location>
        <begin position="9"/>
        <end position="30"/>
    </location>
</feature>
<feature type="compositionally biased region" description="Polar residues" evidence="1">
    <location>
        <begin position="102"/>
        <end position="112"/>
    </location>
</feature>
<name>A0A6A1V849_9ROSI</name>
<comment type="caution">
    <text evidence="2">The sequence shown here is derived from an EMBL/GenBank/DDBJ whole genome shotgun (WGS) entry which is preliminary data.</text>
</comment>
<dbReference type="EMBL" id="RXIC02000025">
    <property type="protein sequence ID" value="KAB1208605.1"/>
    <property type="molecule type" value="Genomic_DNA"/>
</dbReference>
<dbReference type="PANTHER" id="PTHR34775">
    <property type="entry name" value="TRANSMEMBRANE PROTEIN"/>
    <property type="match status" value="1"/>
</dbReference>
<feature type="compositionally biased region" description="Low complexity" evidence="1">
    <location>
        <begin position="113"/>
        <end position="125"/>
    </location>
</feature>
<gene>
    <name evidence="2" type="ORF">CJ030_MR7G007745</name>
</gene>
<evidence type="ECO:0000313" key="3">
    <source>
        <dbReference type="Proteomes" id="UP000516437"/>
    </source>
</evidence>
<protein>
    <submittedName>
        <fullName evidence="2">Uncharacterized protein</fullName>
    </submittedName>
</protein>
<evidence type="ECO:0000313" key="2">
    <source>
        <dbReference type="EMBL" id="KAB1208605.1"/>
    </source>
</evidence>
<dbReference type="OrthoDB" id="676522at2759"/>
<dbReference type="Proteomes" id="UP000516437">
    <property type="component" value="Chromosome 7"/>
</dbReference>
<keyword evidence="3" id="KW-1185">Reference proteome</keyword>